<accession>A0ABS1HLX6</accession>
<sequence>MKTILIILGGLLISLRISAGNQITINEQTCVHLICPAAVSYVQVGQHDQLMAETISDYPNIVRIKAVHEFDGTSSLTIVCQGELFAFEVSYDKPSALQLQLYNYSGESIKEFESVSMPLHKVQACIYRLQAMESKGINCKTEIDGIKLQLDELRVKHDLLFIRLKVHNTTNTNYRAGAPVFVMQDKRPRKAANVQEYLLEPCRVSIDELFITPGEEKQVIMVFKTFSIPRHKEVMILLREQTAGYTGRDLNLSFSNKAIAKAGTL</sequence>
<protein>
    <submittedName>
        <fullName evidence="1">DUF4138 domain-containing protein</fullName>
    </submittedName>
</protein>
<evidence type="ECO:0000313" key="2">
    <source>
        <dbReference type="Proteomes" id="UP000605676"/>
    </source>
</evidence>
<gene>
    <name evidence="1" type="ORF">JIV24_13040</name>
</gene>
<name>A0ABS1HLX6_9BACT</name>
<reference evidence="1 2" key="1">
    <citation type="submission" date="2021-01" db="EMBL/GenBank/DDBJ databases">
        <title>Carboxyliciviraga sp.nov., isolated from coastal sediments.</title>
        <authorList>
            <person name="Lu D."/>
            <person name="Zhang T."/>
        </authorList>
    </citation>
    <scope>NUCLEOTIDE SEQUENCE [LARGE SCALE GENOMIC DNA]</scope>
    <source>
        <strain evidence="1 2">N1Y132</strain>
    </source>
</reference>
<proteinExistence type="predicted"/>
<dbReference type="Pfam" id="PF13595">
    <property type="entry name" value="DUF4138"/>
    <property type="match status" value="1"/>
</dbReference>
<organism evidence="1 2">
    <name type="scientific">Carboxylicivirga marina</name>
    <dbReference type="NCBI Taxonomy" id="2800988"/>
    <lineage>
        <taxon>Bacteria</taxon>
        <taxon>Pseudomonadati</taxon>
        <taxon>Bacteroidota</taxon>
        <taxon>Bacteroidia</taxon>
        <taxon>Marinilabiliales</taxon>
        <taxon>Marinilabiliaceae</taxon>
        <taxon>Carboxylicivirga</taxon>
    </lineage>
</organism>
<keyword evidence="2" id="KW-1185">Reference proteome</keyword>
<dbReference type="InterPro" id="IPR022298">
    <property type="entry name" value="Conjug_transposon_TraN"/>
</dbReference>
<dbReference type="EMBL" id="JAENRR010000030">
    <property type="protein sequence ID" value="MBK3518263.1"/>
    <property type="molecule type" value="Genomic_DNA"/>
</dbReference>
<evidence type="ECO:0000313" key="1">
    <source>
        <dbReference type="EMBL" id="MBK3518263.1"/>
    </source>
</evidence>
<dbReference type="Proteomes" id="UP000605676">
    <property type="component" value="Unassembled WGS sequence"/>
</dbReference>
<comment type="caution">
    <text evidence="1">The sequence shown here is derived from an EMBL/GenBank/DDBJ whole genome shotgun (WGS) entry which is preliminary data.</text>
</comment>
<dbReference type="RefSeq" id="WP_200465490.1">
    <property type="nucleotide sequence ID" value="NZ_JAENRR010000030.1"/>
</dbReference>